<proteinExistence type="predicted"/>
<dbReference type="Proteomes" id="UP000236291">
    <property type="component" value="Unassembled WGS sequence"/>
</dbReference>
<protein>
    <recommendedName>
        <fullName evidence="4">RRM domain-containing protein</fullName>
    </recommendedName>
</protein>
<dbReference type="InterPro" id="IPR035979">
    <property type="entry name" value="RBD_domain_sf"/>
</dbReference>
<dbReference type="InterPro" id="IPR012677">
    <property type="entry name" value="Nucleotide-bd_a/b_plait_sf"/>
</dbReference>
<dbReference type="Gene3D" id="3.30.70.330">
    <property type="match status" value="1"/>
</dbReference>
<evidence type="ECO:0000313" key="2">
    <source>
        <dbReference type="EMBL" id="PNX90906.1"/>
    </source>
</evidence>
<dbReference type="SUPFAM" id="SSF54928">
    <property type="entry name" value="RNA-binding domain, RBD"/>
    <property type="match status" value="1"/>
</dbReference>
<sequence length="152" mass="18249">MLRAIKYYGNITEVVIPTKRDVGGRRFGFARFSRVTDVRGFELKFDNIIIGRDKISVNLARYQRVEGERRFDRNQVRKEGRRSKRDEEQHDKEANERSLVGTLSFPCKEAPYHLPMRSKLENYHVNQAYNPLFCHMRQPRRTWRNYKRRLSG</sequence>
<gene>
    <name evidence="2" type="ORF">L195_g047034</name>
</gene>
<evidence type="ECO:0000313" key="3">
    <source>
        <dbReference type="Proteomes" id="UP000236291"/>
    </source>
</evidence>
<dbReference type="AlphaFoldDB" id="A0A2K3MJF0"/>
<reference evidence="2 3" key="2">
    <citation type="journal article" date="2017" name="Front. Plant Sci.">
        <title>Gene Classification and Mining of Molecular Markers Useful in Red Clover (Trifolium pratense) Breeding.</title>
        <authorList>
            <person name="Istvanek J."/>
            <person name="Dluhosova J."/>
            <person name="Dluhos P."/>
            <person name="Patkova L."/>
            <person name="Nedelnik J."/>
            <person name="Repkova J."/>
        </authorList>
    </citation>
    <scope>NUCLEOTIDE SEQUENCE [LARGE SCALE GENOMIC DNA]</scope>
    <source>
        <strain evidence="3">cv. Tatra</strain>
        <tissue evidence="2">Young leaves</tissue>
    </source>
</reference>
<dbReference type="GO" id="GO:0003676">
    <property type="term" value="F:nucleic acid binding"/>
    <property type="evidence" value="ECO:0007669"/>
    <property type="project" value="InterPro"/>
</dbReference>
<comment type="caution">
    <text evidence="2">The sequence shown here is derived from an EMBL/GenBank/DDBJ whole genome shotgun (WGS) entry which is preliminary data.</text>
</comment>
<reference evidence="2 3" key="1">
    <citation type="journal article" date="2014" name="Am. J. Bot.">
        <title>Genome assembly and annotation for red clover (Trifolium pratense; Fabaceae).</title>
        <authorList>
            <person name="Istvanek J."/>
            <person name="Jaros M."/>
            <person name="Krenek A."/>
            <person name="Repkova J."/>
        </authorList>
    </citation>
    <scope>NUCLEOTIDE SEQUENCE [LARGE SCALE GENOMIC DNA]</scope>
    <source>
        <strain evidence="3">cv. Tatra</strain>
        <tissue evidence="2">Young leaves</tissue>
    </source>
</reference>
<accession>A0A2K3MJF0</accession>
<dbReference type="EMBL" id="ASHM01064361">
    <property type="protein sequence ID" value="PNX90906.1"/>
    <property type="molecule type" value="Genomic_DNA"/>
</dbReference>
<evidence type="ECO:0008006" key="4">
    <source>
        <dbReference type="Google" id="ProtNLM"/>
    </source>
</evidence>
<evidence type="ECO:0000256" key="1">
    <source>
        <dbReference type="SAM" id="MobiDB-lite"/>
    </source>
</evidence>
<organism evidence="2 3">
    <name type="scientific">Trifolium pratense</name>
    <name type="common">Red clover</name>
    <dbReference type="NCBI Taxonomy" id="57577"/>
    <lineage>
        <taxon>Eukaryota</taxon>
        <taxon>Viridiplantae</taxon>
        <taxon>Streptophyta</taxon>
        <taxon>Embryophyta</taxon>
        <taxon>Tracheophyta</taxon>
        <taxon>Spermatophyta</taxon>
        <taxon>Magnoliopsida</taxon>
        <taxon>eudicotyledons</taxon>
        <taxon>Gunneridae</taxon>
        <taxon>Pentapetalae</taxon>
        <taxon>rosids</taxon>
        <taxon>fabids</taxon>
        <taxon>Fabales</taxon>
        <taxon>Fabaceae</taxon>
        <taxon>Papilionoideae</taxon>
        <taxon>50 kb inversion clade</taxon>
        <taxon>NPAAA clade</taxon>
        <taxon>Hologalegina</taxon>
        <taxon>IRL clade</taxon>
        <taxon>Trifolieae</taxon>
        <taxon>Trifolium</taxon>
    </lineage>
</organism>
<feature type="compositionally biased region" description="Basic and acidic residues" evidence="1">
    <location>
        <begin position="70"/>
        <end position="96"/>
    </location>
</feature>
<feature type="region of interest" description="Disordered" evidence="1">
    <location>
        <begin position="70"/>
        <end position="97"/>
    </location>
</feature>
<name>A0A2K3MJF0_TRIPR</name>